<protein>
    <submittedName>
        <fullName evidence="2">Uncharacterized protein</fullName>
    </submittedName>
</protein>
<sequence>MVPFIEALERVLGFGMQLPVRDGIPPAPESRPAQTKLLDVAIQRPVWAPDLDRDRSPHLNSNMDRHADDDLMVGSADPFQPPPYIWQRPRTPPCHPRSIPGQTATY</sequence>
<dbReference type="Proteomes" id="UP000007947">
    <property type="component" value="Chromosome"/>
</dbReference>
<feature type="region of interest" description="Disordered" evidence="1">
    <location>
        <begin position="49"/>
        <end position="106"/>
    </location>
</feature>
<reference evidence="2 3" key="1">
    <citation type="submission" date="2011-05" db="EMBL/GenBank/DDBJ databases">
        <title>Whole genome sequence of Microlunatus phosphovorus NM-1.</title>
        <authorList>
            <person name="Hosoyama A."/>
            <person name="Sasaki K."/>
            <person name="Harada T."/>
            <person name="Igarashi R."/>
            <person name="Kawakoshi A."/>
            <person name="Sasagawa M."/>
            <person name="Fukada J."/>
            <person name="Nakamura S."/>
            <person name="Katano Y."/>
            <person name="Hanada S."/>
            <person name="Kamagata Y."/>
            <person name="Nakamura N."/>
            <person name="Yamazaki S."/>
            <person name="Fujita N."/>
        </authorList>
    </citation>
    <scope>NUCLEOTIDE SEQUENCE [LARGE SCALE GENOMIC DNA]</scope>
    <source>
        <strain evidence="3">ATCC 700054 / DSM 10555 / JCM 9379 / NBRC 101784 / NCIMB 13414 / VKM Ac-1990 / NM-1</strain>
    </source>
</reference>
<name>F5XFE5_MICPN</name>
<evidence type="ECO:0000256" key="1">
    <source>
        <dbReference type="SAM" id="MobiDB-lite"/>
    </source>
</evidence>
<feature type="compositionally biased region" description="Basic and acidic residues" evidence="1">
    <location>
        <begin position="50"/>
        <end position="69"/>
    </location>
</feature>
<feature type="compositionally biased region" description="Pro residues" evidence="1">
    <location>
        <begin position="79"/>
        <end position="95"/>
    </location>
</feature>
<keyword evidence="3" id="KW-1185">Reference proteome</keyword>
<accession>F5XFE5</accession>
<dbReference type="HOGENOM" id="CLU_2220136_0_0_11"/>
<evidence type="ECO:0000313" key="3">
    <source>
        <dbReference type="Proteomes" id="UP000007947"/>
    </source>
</evidence>
<dbReference type="AlphaFoldDB" id="F5XFE5"/>
<evidence type="ECO:0000313" key="2">
    <source>
        <dbReference type="EMBL" id="BAK37883.1"/>
    </source>
</evidence>
<gene>
    <name evidence="2" type="ordered locus">MLP_48690</name>
</gene>
<dbReference type="EMBL" id="AP012204">
    <property type="protein sequence ID" value="BAK37883.1"/>
    <property type="molecule type" value="Genomic_DNA"/>
</dbReference>
<proteinExistence type="predicted"/>
<dbReference type="KEGG" id="mph:MLP_48690"/>
<organism evidence="2 3">
    <name type="scientific">Microlunatus phosphovorus (strain ATCC 700054 / DSM 10555 / JCM 9379 / NBRC 101784 / NCIMB 13414 / VKM Ac-1990 / NM-1)</name>
    <dbReference type="NCBI Taxonomy" id="1032480"/>
    <lineage>
        <taxon>Bacteria</taxon>
        <taxon>Bacillati</taxon>
        <taxon>Actinomycetota</taxon>
        <taxon>Actinomycetes</taxon>
        <taxon>Propionibacteriales</taxon>
        <taxon>Propionibacteriaceae</taxon>
        <taxon>Microlunatus</taxon>
    </lineage>
</organism>